<organism evidence="1 2">
    <name type="scientific">Anditalea andensis</name>
    <dbReference type="NCBI Taxonomy" id="1048983"/>
    <lineage>
        <taxon>Bacteria</taxon>
        <taxon>Pseudomonadati</taxon>
        <taxon>Bacteroidota</taxon>
        <taxon>Cytophagia</taxon>
        <taxon>Cytophagales</taxon>
        <taxon>Cytophagaceae</taxon>
        <taxon>Anditalea</taxon>
    </lineage>
</organism>
<name>A0A074KY91_9BACT</name>
<dbReference type="Proteomes" id="UP000027821">
    <property type="component" value="Unassembled WGS sequence"/>
</dbReference>
<dbReference type="AlphaFoldDB" id="A0A074KY91"/>
<reference evidence="1 2" key="1">
    <citation type="submission" date="2014-04" db="EMBL/GenBank/DDBJ databases">
        <title>Characterization and application of a salt tolerant electro-active bacterium.</title>
        <authorList>
            <person name="Yang L."/>
            <person name="Wei S."/>
            <person name="Tay Q.X.M."/>
        </authorList>
    </citation>
    <scope>NUCLEOTIDE SEQUENCE [LARGE SCALE GENOMIC DNA]</scope>
    <source>
        <strain evidence="1 2">LY1</strain>
    </source>
</reference>
<proteinExistence type="predicted"/>
<protein>
    <recommendedName>
        <fullName evidence="3">TonB-dependent receptor</fullName>
    </recommendedName>
</protein>
<gene>
    <name evidence="1" type="ORF">EL17_04570</name>
</gene>
<accession>A0A074KY91</accession>
<dbReference type="OrthoDB" id="603275at2"/>
<dbReference type="EMBL" id="JMIH01000014">
    <property type="protein sequence ID" value="KEO74956.1"/>
    <property type="molecule type" value="Genomic_DNA"/>
</dbReference>
<evidence type="ECO:0008006" key="3">
    <source>
        <dbReference type="Google" id="ProtNLM"/>
    </source>
</evidence>
<dbReference type="STRING" id="1048983.EL17_04570"/>
<dbReference type="SUPFAM" id="SSF56935">
    <property type="entry name" value="Porins"/>
    <property type="match status" value="1"/>
</dbReference>
<comment type="caution">
    <text evidence="1">The sequence shown here is derived from an EMBL/GenBank/DDBJ whole genome shotgun (WGS) entry which is preliminary data.</text>
</comment>
<evidence type="ECO:0000313" key="1">
    <source>
        <dbReference type="EMBL" id="KEO74956.1"/>
    </source>
</evidence>
<evidence type="ECO:0000313" key="2">
    <source>
        <dbReference type="Proteomes" id="UP000027821"/>
    </source>
</evidence>
<dbReference type="eggNOG" id="COG1629">
    <property type="taxonomic scope" value="Bacteria"/>
</dbReference>
<keyword evidence="2" id="KW-1185">Reference proteome</keyword>
<sequence>MSNLRLIYFVIIFNLLLLNSNILAQSIISGKIEIKESPTSSSNFGINIIIKNPENFSTISYGITDENGKFSIKIQADNDSLVLLFRSLITLEYQMKIGNKSQTLLIELEEAVQEIPEFTLESIKNPVSAKNDTISYSVEGFATPNDRVIADILKRLPGIEVLENGTILYEGRGIQKFYIEGMDLLEGKYNLANKNLPADAVESVQVLENHQPLRVLDSLVFSDRASLNLKLKKKNVWVGTGNMGLGASPLLYDGKFSPMMFRNNLQMINTVQSNNAGKDIASELNVLTLDDLQEKVGSQDNFNPWFGVPKLFAPNIHPERFLFNQSHLVSANVLTRNPDQTDFRTNISYLHDSQRQIGQVQTTFFLPMDTVRIFEANQNRYLTRDLDAELSWIRNVKKSYMKNRLQVNVQNNVEFGLTQLNNQPRNQKANLPLLSLSNNFHSIKPIGRQLLDIKSIISYRRTHQELSVSPGGFENLISDGAVSESLVQGLDYNSLYTNNSIGFTKGLPKRWSYSGTGGLIYQRDGMESTLEAQEGGETIIQEVPFVNDITYQQIRSYLQSKFSLKTDALNLNIDLPVSYLFVDVEDPAFAQRQTLGRVVFEPQLFAKYQLSGKWNTSIRLRRKNEFKGIQDLHYGFVLRNFRVMQQRATSVPEVLNHSLNYALNYRDPINSFFATMNYAYSLLDYNTIMENQVLSSGDVIYRALDMANRGENHAVNLRASKYIPMLFTNITLTGNYQKRSNQQIINERLSDIRFQMLGPGFELSINPKTTVNLSYKANLNLIATQVAERELGSIQQFKQVAELDVFPLQDHLLSVVWEYYDNTLASNREMTHFVDLRYRNRIAKTKWDVILHAQNILNNNNFGTFTADAFMIRQQTFLLRPRQVLVSVNFSF</sequence>